<evidence type="ECO:0000313" key="2">
    <source>
        <dbReference type="Proteomes" id="UP000030645"/>
    </source>
</evidence>
<dbReference type="AlphaFoldDB" id="W9RKY6"/>
<dbReference type="EMBL" id="KE344800">
    <property type="protein sequence ID" value="EXB80091.1"/>
    <property type="molecule type" value="Genomic_DNA"/>
</dbReference>
<organism evidence="1 2">
    <name type="scientific">Morus notabilis</name>
    <dbReference type="NCBI Taxonomy" id="981085"/>
    <lineage>
        <taxon>Eukaryota</taxon>
        <taxon>Viridiplantae</taxon>
        <taxon>Streptophyta</taxon>
        <taxon>Embryophyta</taxon>
        <taxon>Tracheophyta</taxon>
        <taxon>Spermatophyta</taxon>
        <taxon>Magnoliopsida</taxon>
        <taxon>eudicotyledons</taxon>
        <taxon>Gunneridae</taxon>
        <taxon>Pentapetalae</taxon>
        <taxon>rosids</taxon>
        <taxon>fabids</taxon>
        <taxon>Rosales</taxon>
        <taxon>Moraceae</taxon>
        <taxon>Moreae</taxon>
        <taxon>Morus</taxon>
    </lineage>
</organism>
<evidence type="ECO:0000313" key="1">
    <source>
        <dbReference type="EMBL" id="EXB80091.1"/>
    </source>
</evidence>
<proteinExistence type="predicted"/>
<sequence length="84" mass="9316">MENALTKRVRERVHFWARPTMENGSQCVGMNEWRSDTVAIPPIVDRSSALRERIGIGFLFLFFQVNGGGSGSSRPITAPHINGS</sequence>
<keyword evidence="2" id="KW-1185">Reference proteome</keyword>
<reference evidence="2" key="1">
    <citation type="submission" date="2013-01" db="EMBL/GenBank/DDBJ databases">
        <title>Draft Genome Sequence of a Mulberry Tree, Morus notabilis C.K. Schneid.</title>
        <authorList>
            <person name="He N."/>
            <person name="Zhao S."/>
        </authorList>
    </citation>
    <scope>NUCLEOTIDE SEQUENCE</scope>
</reference>
<protein>
    <submittedName>
        <fullName evidence="1">Uncharacterized protein</fullName>
    </submittedName>
</protein>
<name>W9RKY6_9ROSA</name>
<gene>
    <name evidence="1" type="ORF">L484_013417</name>
</gene>
<dbReference type="Proteomes" id="UP000030645">
    <property type="component" value="Unassembled WGS sequence"/>
</dbReference>
<accession>W9RKY6</accession>